<evidence type="ECO:0000313" key="2">
    <source>
        <dbReference type="EMBL" id="KZT18629.1"/>
    </source>
</evidence>
<protein>
    <submittedName>
        <fullName evidence="2">Uncharacterized protein</fullName>
    </submittedName>
</protein>
<feature type="compositionally biased region" description="Polar residues" evidence="1">
    <location>
        <begin position="10"/>
        <end position="19"/>
    </location>
</feature>
<name>A0A165MQ59_9AGAM</name>
<reference evidence="2 3" key="1">
    <citation type="journal article" date="2016" name="Mol. Biol. Evol.">
        <title>Comparative Genomics of Early-Diverging Mushroom-Forming Fungi Provides Insights into the Origins of Lignocellulose Decay Capabilities.</title>
        <authorList>
            <person name="Nagy L.G."/>
            <person name="Riley R."/>
            <person name="Tritt A."/>
            <person name="Adam C."/>
            <person name="Daum C."/>
            <person name="Floudas D."/>
            <person name="Sun H."/>
            <person name="Yadav J.S."/>
            <person name="Pangilinan J."/>
            <person name="Larsson K.H."/>
            <person name="Matsuura K."/>
            <person name="Barry K."/>
            <person name="Labutti K."/>
            <person name="Kuo R."/>
            <person name="Ohm R.A."/>
            <person name="Bhattacharya S.S."/>
            <person name="Shirouzu T."/>
            <person name="Yoshinaga Y."/>
            <person name="Martin F.M."/>
            <person name="Grigoriev I.V."/>
            <person name="Hibbett D.S."/>
        </authorList>
    </citation>
    <scope>NUCLEOTIDE SEQUENCE [LARGE SCALE GENOMIC DNA]</scope>
    <source>
        <strain evidence="2 3">HHB14362 ss-1</strain>
    </source>
</reference>
<feature type="compositionally biased region" description="Low complexity" evidence="1">
    <location>
        <begin position="323"/>
        <end position="334"/>
    </location>
</feature>
<feature type="compositionally biased region" description="Polar residues" evidence="1">
    <location>
        <begin position="40"/>
        <end position="55"/>
    </location>
</feature>
<proteinExistence type="predicted"/>
<organism evidence="2 3">
    <name type="scientific">Neolentinus lepideus HHB14362 ss-1</name>
    <dbReference type="NCBI Taxonomy" id="1314782"/>
    <lineage>
        <taxon>Eukaryota</taxon>
        <taxon>Fungi</taxon>
        <taxon>Dikarya</taxon>
        <taxon>Basidiomycota</taxon>
        <taxon>Agaricomycotina</taxon>
        <taxon>Agaricomycetes</taxon>
        <taxon>Gloeophyllales</taxon>
        <taxon>Gloeophyllaceae</taxon>
        <taxon>Neolentinus</taxon>
    </lineage>
</organism>
<sequence>MPSEECPTRSIRSATNKANSRPVENHRPTRSSLGGGDNIASASTNPPINVTASSHPSPPTRDRLETQTIIAHLPEDEDGSPLSPTTSTLLPDEEDAEFMDFESTPTPLRVHNPPTLISTALGSIPQQLMPPAPITSPPREGPSQPPPEGERSPTPEVRLVFDQPGAQPTYALVTASSSGSSSAVPARARNAKRAPVSPPTTVGIVRTAPVPSSMNPSPTHHPQAQTTAAPTAHTTAVLPQAQHDPMDLLAPVPAQPPLAPTVPTHPHPPPNAANALAEQLPPPVPAQQHADGDEVPVNPDVAALVNSYQNELQAINTHTAHQTANNPNSSSSAFTPPPPGGFPVTYRNSGAELFRNIAPAQLTALFSQPTPVLIVLPHNWNGRELATRGAEAAAHILSTAVAYSRATSNAPTDDIQVTMATPANPSGPNQPRVFFLRNLTQEVFTSMLERRVISHRRSTFQVYPVPVPEPARAIVLALAGFTSRDTQGIREALITLLQSAPLHDVIREVIQQEIYSSHETLTEIANDFAHSISLQRIDTRAPGGLITPRYILFARRPPGISSALWFQLRQALYDTTYGTALFGT</sequence>
<feature type="compositionally biased region" description="Pro residues" evidence="1">
    <location>
        <begin position="128"/>
        <end position="147"/>
    </location>
</feature>
<gene>
    <name evidence="2" type="ORF">NEOLEDRAFT_1184127</name>
</gene>
<feature type="region of interest" description="Disordered" evidence="1">
    <location>
        <begin position="122"/>
        <end position="159"/>
    </location>
</feature>
<evidence type="ECO:0000256" key="1">
    <source>
        <dbReference type="SAM" id="MobiDB-lite"/>
    </source>
</evidence>
<keyword evidence="3" id="KW-1185">Reference proteome</keyword>
<feature type="region of interest" description="Disordered" evidence="1">
    <location>
        <begin position="173"/>
        <end position="232"/>
    </location>
</feature>
<evidence type="ECO:0000313" key="3">
    <source>
        <dbReference type="Proteomes" id="UP000076761"/>
    </source>
</evidence>
<feature type="region of interest" description="Disordered" evidence="1">
    <location>
        <begin position="253"/>
        <end position="297"/>
    </location>
</feature>
<dbReference type="STRING" id="1314782.A0A165MQ59"/>
<dbReference type="OrthoDB" id="3230575at2759"/>
<feature type="compositionally biased region" description="Pro residues" evidence="1">
    <location>
        <begin position="253"/>
        <end position="271"/>
    </location>
</feature>
<accession>A0A165MQ59</accession>
<feature type="region of interest" description="Disordered" evidence="1">
    <location>
        <begin position="321"/>
        <end position="345"/>
    </location>
</feature>
<dbReference type="InParanoid" id="A0A165MQ59"/>
<dbReference type="AlphaFoldDB" id="A0A165MQ59"/>
<feature type="region of interest" description="Disordered" evidence="1">
    <location>
        <begin position="1"/>
        <end position="92"/>
    </location>
</feature>
<feature type="compositionally biased region" description="Low complexity" evidence="1">
    <location>
        <begin position="218"/>
        <end position="232"/>
    </location>
</feature>
<dbReference type="Proteomes" id="UP000076761">
    <property type="component" value="Unassembled WGS sequence"/>
</dbReference>
<feature type="compositionally biased region" description="Low complexity" evidence="1">
    <location>
        <begin position="80"/>
        <end position="90"/>
    </location>
</feature>
<dbReference type="EMBL" id="KV425669">
    <property type="protein sequence ID" value="KZT18629.1"/>
    <property type="molecule type" value="Genomic_DNA"/>
</dbReference>